<accession>A0ABR3W7I0</accession>
<comment type="caution">
    <text evidence="2">The sequence shown here is derived from an EMBL/GenBank/DDBJ whole genome shotgun (WGS) entry which is preliminary data.</text>
</comment>
<feature type="compositionally biased region" description="Polar residues" evidence="1">
    <location>
        <begin position="79"/>
        <end position="90"/>
    </location>
</feature>
<protein>
    <submittedName>
        <fullName evidence="2">Uncharacterized protein</fullName>
    </submittedName>
</protein>
<dbReference type="EMBL" id="JAZHXJ010000642">
    <property type="protein sequence ID" value="KAL1855189.1"/>
    <property type="molecule type" value="Genomic_DNA"/>
</dbReference>
<gene>
    <name evidence="2" type="ORF">VTK73DRAFT_8625</name>
</gene>
<evidence type="ECO:0000256" key="1">
    <source>
        <dbReference type="SAM" id="MobiDB-lite"/>
    </source>
</evidence>
<dbReference type="Proteomes" id="UP001586593">
    <property type="component" value="Unassembled WGS sequence"/>
</dbReference>
<feature type="region of interest" description="Disordered" evidence="1">
    <location>
        <begin position="65"/>
        <end position="133"/>
    </location>
</feature>
<name>A0ABR3W7I0_9PEZI</name>
<evidence type="ECO:0000313" key="3">
    <source>
        <dbReference type="Proteomes" id="UP001586593"/>
    </source>
</evidence>
<evidence type="ECO:0000313" key="2">
    <source>
        <dbReference type="EMBL" id="KAL1855189.1"/>
    </source>
</evidence>
<proteinExistence type="predicted"/>
<keyword evidence="3" id="KW-1185">Reference proteome</keyword>
<sequence length="247" mass="27538">MEWAKEQYNKQYDIWVPWLEDLYLRYFTKDNKASYATRGTVIPFLPSVLPVVICLGSRTSFLTHDPLKKTSTRPKSPASPKSTTCKTASIISPPPRSDRAASRSPSAIWHRARASTGPSAAARTSEAATCPKRRDLRWPTPATLSRAPWRPAWTRQQMARVREGKDWGRCLALEEVNREGEELVSGRISCAEKLAFQLSLEVLVPSSLFRYPTGEKRGIVSSVHIQEHLSLVTVVGSGTQTARGTCN</sequence>
<reference evidence="2 3" key="1">
    <citation type="journal article" date="2024" name="Commun. Biol.">
        <title>Comparative genomic analysis of thermophilic fungi reveals convergent evolutionary adaptations and gene losses.</title>
        <authorList>
            <person name="Steindorff A.S."/>
            <person name="Aguilar-Pontes M.V."/>
            <person name="Robinson A.J."/>
            <person name="Andreopoulos B."/>
            <person name="LaButti K."/>
            <person name="Kuo A."/>
            <person name="Mondo S."/>
            <person name="Riley R."/>
            <person name="Otillar R."/>
            <person name="Haridas S."/>
            <person name="Lipzen A."/>
            <person name="Grimwood J."/>
            <person name="Schmutz J."/>
            <person name="Clum A."/>
            <person name="Reid I.D."/>
            <person name="Moisan M.C."/>
            <person name="Butler G."/>
            <person name="Nguyen T.T.M."/>
            <person name="Dewar K."/>
            <person name="Conant G."/>
            <person name="Drula E."/>
            <person name="Henrissat B."/>
            <person name="Hansel C."/>
            <person name="Singer S."/>
            <person name="Hutchinson M.I."/>
            <person name="de Vries R.P."/>
            <person name="Natvig D.O."/>
            <person name="Powell A.J."/>
            <person name="Tsang A."/>
            <person name="Grigoriev I.V."/>
        </authorList>
    </citation>
    <scope>NUCLEOTIDE SEQUENCE [LARGE SCALE GENOMIC DNA]</scope>
    <source>
        <strain evidence="2 3">ATCC 24622</strain>
    </source>
</reference>
<organism evidence="2 3">
    <name type="scientific">Phialemonium thermophilum</name>
    <dbReference type="NCBI Taxonomy" id="223376"/>
    <lineage>
        <taxon>Eukaryota</taxon>
        <taxon>Fungi</taxon>
        <taxon>Dikarya</taxon>
        <taxon>Ascomycota</taxon>
        <taxon>Pezizomycotina</taxon>
        <taxon>Sordariomycetes</taxon>
        <taxon>Sordariomycetidae</taxon>
        <taxon>Cephalothecales</taxon>
        <taxon>Cephalothecaceae</taxon>
        <taxon>Phialemonium</taxon>
    </lineage>
</organism>